<dbReference type="Gene3D" id="3.40.630.30">
    <property type="match status" value="1"/>
</dbReference>
<feature type="domain" description="N-acetyltransferase" evidence="3">
    <location>
        <begin position="145"/>
        <end position="288"/>
    </location>
</feature>
<dbReference type="CDD" id="cd04301">
    <property type="entry name" value="NAT_SF"/>
    <property type="match status" value="1"/>
</dbReference>
<dbReference type="InterPro" id="IPR000182">
    <property type="entry name" value="GNAT_dom"/>
</dbReference>
<evidence type="ECO:0000259" key="3">
    <source>
        <dbReference type="PROSITE" id="PS51186"/>
    </source>
</evidence>
<dbReference type="RefSeq" id="WP_145904645.1">
    <property type="nucleotide sequence ID" value="NZ_BAAAMZ010000018.1"/>
</dbReference>
<dbReference type="PANTHER" id="PTHR43877">
    <property type="entry name" value="AMINOALKYLPHOSPHONATE N-ACETYLTRANSFERASE-RELATED-RELATED"/>
    <property type="match status" value="1"/>
</dbReference>
<dbReference type="PANTHER" id="PTHR43877:SF2">
    <property type="entry name" value="AMINOALKYLPHOSPHONATE N-ACETYLTRANSFERASE-RELATED"/>
    <property type="match status" value="1"/>
</dbReference>
<organism evidence="4 5">
    <name type="scientific">Kitasatospora viridis</name>
    <dbReference type="NCBI Taxonomy" id="281105"/>
    <lineage>
        <taxon>Bacteria</taxon>
        <taxon>Bacillati</taxon>
        <taxon>Actinomycetota</taxon>
        <taxon>Actinomycetes</taxon>
        <taxon>Kitasatosporales</taxon>
        <taxon>Streptomycetaceae</taxon>
        <taxon>Kitasatospora</taxon>
    </lineage>
</organism>
<sequence>MTWTQTESVHEFRAAAGDFLAAHPAENTVLLTLANRPARAGAAGGDPEQSLRSGWWRPDADGPVAGAWMQAPLEPLRLSRMPVAAAEELVDELVGDPWLTGVGGGVAQARAFGDRWAARTGGAVEVEFEQRLYRLGELLPPQVPGRLRPVTERDFEQALAWVLAFFAEVDHQAERVPEYVRVRAAAGELFLWEDASGRPVAMAGLSGVLAGMARIGQVYTPPEQRGHGYASAVTAAVSQVGRDRGAEQVLLYTDLANPTANSIYQKIGYRPVEDTVVLKLRRDPEGAA</sequence>
<protein>
    <submittedName>
        <fullName evidence="4">FR47-like protein</fullName>
    </submittedName>
</protein>
<comment type="caution">
    <text evidence="4">The sequence shown here is derived from an EMBL/GenBank/DDBJ whole genome shotgun (WGS) entry which is preliminary data.</text>
</comment>
<name>A0A561UFQ0_9ACTN</name>
<dbReference type="Pfam" id="PF00583">
    <property type="entry name" value="Acetyltransf_1"/>
    <property type="match status" value="1"/>
</dbReference>
<keyword evidence="5" id="KW-1185">Reference proteome</keyword>
<evidence type="ECO:0000256" key="1">
    <source>
        <dbReference type="ARBA" id="ARBA00022679"/>
    </source>
</evidence>
<proteinExistence type="predicted"/>
<dbReference type="SUPFAM" id="SSF55729">
    <property type="entry name" value="Acyl-CoA N-acyltransferases (Nat)"/>
    <property type="match status" value="1"/>
</dbReference>
<evidence type="ECO:0000313" key="5">
    <source>
        <dbReference type="Proteomes" id="UP000317940"/>
    </source>
</evidence>
<accession>A0A561UFQ0</accession>
<evidence type="ECO:0000313" key="4">
    <source>
        <dbReference type="EMBL" id="TWF98175.1"/>
    </source>
</evidence>
<keyword evidence="1" id="KW-0808">Transferase</keyword>
<dbReference type="GO" id="GO:0016747">
    <property type="term" value="F:acyltransferase activity, transferring groups other than amino-acyl groups"/>
    <property type="evidence" value="ECO:0007669"/>
    <property type="project" value="InterPro"/>
</dbReference>
<dbReference type="InterPro" id="IPR050832">
    <property type="entry name" value="Bact_Acetyltransf"/>
</dbReference>
<keyword evidence="2" id="KW-0012">Acyltransferase</keyword>
<dbReference type="InterPro" id="IPR016181">
    <property type="entry name" value="Acyl_CoA_acyltransferase"/>
</dbReference>
<dbReference type="OrthoDB" id="3174529at2"/>
<dbReference type="AlphaFoldDB" id="A0A561UFQ0"/>
<dbReference type="PROSITE" id="PS51186">
    <property type="entry name" value="GNAT"/>
    <property type="match status" value="1"/>
</dbReference>
<reference evidence="4 5" key="1">
    <citation type="submission" date="2019-06" db="EMBL/GenBank/DDBJ databases">
        <title>Sequencing the genomes of 1000 actinobacteria strains.</title>
        <authorList>
            <person name="Klenk H.-P."/>
        </authorList>
    </citation>
    <scope>NUCLEOTIDE SEQUENCE [LARGE SCALE GENOMIC DNA]</scope>
    <source>
        <strain evidence="4 5">DSM 44826</strain>
    </source>
</reference>
<gene>
    <name evidence="4" type="ORF">FHX73_111978</name>
</gene>
<dbReference type="EMBL" id="VIWT01000001">
    <property type="protein sequence ID" value="TWF98175.1"/>
    <property type="molecule type" value="Genomic_DNA"/>
</dbReference>
<evidence type="ECO:0000256" key="2">
    <source>
        <dbReference type="ARBA" id="ARBA00023315"/>
    </source>
</evidence>
<dbReference type="Proteomes" id="UP000317940">
    <property type="component" value="Unassembled WGS sequence"/>
</dbReference>